<name>A0A1J4KPH4_9EUKA</name>
<dbReference type="EMBL" id="MLAK01000582">
    <property type="protein sequence ID" value="OHT11692.1"/>
    <property type="molecule type" value="Genomic_DNA"/>
</dbReference>
<dbReference type="RefSeq" id="XP_068364828.1">
    <property type="nucleotide sequence ID" value="XM_068491601.1"/>
</dbReference>
<proteinExistence type="predicted"/>
<reference evidence="1" key="1">
    <citation type="submission" date="2016-10" db="EMBL/GenBank/DDBJ databases">
        <authorList>
            <person name="Benchimol M."/>
            <person name="Almeida L.G."/>
            <person name="Vasconcelos A.T."/>
            <person name="Perreira-Neves A."/>
            <person name="Rosa I.A."/>
            <person name="Tasca T."/>
            <person name="Bogo M.R."/>
            <person name="de Souza W."/>
        </authorList>
    </citation>
    <scope>NUCLEOTIDE SEQUENCE [LARGE SCALE GENOMIC DNA]</scope>
    <source>
        <strain evidence="1">K</strain>
    </source>
</reference>
<comment type="caution">
    <text evidence="1">The sequence shown here is derived from an EMBL/GenBank/DDBJ whole genome shotgun (WGS) entry which is preliminary data.</text>
</comment>
<organism evidence="1 2">
    <name type="scientific">Tritrichomonas foetus</name>
    <dbReference type="NCBI Taxonomy" id="1144522"/>
    <lineage>
        <taxon>Eukaryota</taxon>
        <taxon>Metamonada</taxon>
        <taxon>Parabasalia</taxon>
        <taxon>Tritrichomonadida</taxon>
        <taxon>Tritrichomonadidae</taxon>
        <taxon>Tritrichomonas</taxon>
    </lineage>
</organism>
<accession>A0A1J4KPH4</accession>
<dbReference type="GeneID" id="94826305"/>
<evidence type="ECO:0000313" key="1">
    <source>
        <dbReference type="EMBL" id="OHT11692.1"/>
    </source>
</evidence>
<keyword evidence="2" id="KW-1185">Reference proteome</keyword>
<dbReference type="VEuPathDB" id="TrichDB:TRFO_03937"/>
<gene>
    <name evidence="1" type="ORF">TRFO_03937</name>
</gene>
<dbReference type="OrthoDB" id="8120898at2759"/>
<dbReference type="AlphaFoldDB" id="A0A1J4KPH4"/>
<sequence>MNVYLFNPRQKNFYLHKKQNQILSCESHHLFIMSSKELAKKVIAIDTSGSTSGGSFYWHHVKNILNANYSEGDLILSWSNKIYNKTYEEMMNIILSKCGQSATYPEIILEYLHQTKIFPDFKIPHLILITDGLVSVDHVDLCDQLIKQYSFTFENFTGYIIGEKKYANMSVTCPFSRNCPHTIYFFDQNTKEKEEIISVSSQDLKIISEIKNINNITQFNMAYESLDRALTSRLLGTKGDVELRKEVLKMKNRILESKSQNNAEDAEDVDNLTKALKEDNLDLALKIGSTYFSQVNISYEQKINALIRMCDGGLRLIFDKDEIKCFKMQIAETPEERHVLDIDSAPLYDGKSNFVCPITYENESDPVILILAPKKPILSLLTTKFDTEFIVGCPLNIFRLNNLIGSFMSCIDHPISLKSMIEAEKCGCPITKSPLTRKQIVGGIPLGSSEEHVSAANWTLCQILSGGKILGDNDMWFAVLWILVKLGKIKYLTDVEPFIREQMIFRLQNHFIKASLTELSTLPCRKLPLATACWFCLSSPFFSPAPPKKQNLLRYHLAHAQALVMLVDIVGYKLPIGLQTALSRTRLVSTMLRMKKENPKKFENEILSLYQKTVNVNVQEDSSFKEHFGIGSTFLPLDGHADLETVNQTLSTFPKIFRDLSIEEVVWLSKFVDCSKSSSEQDFPLLEDPPSLDTLRKGDSWTILDQQYQKFEHIKICPKTMRPYFTLNGKDWRQHYTETFGKDAPVFEGLDRTYGMYVFYNKKFPTLDEYLLGLYRKAMHFSKTLPSKIVDIAKYRMKAFEEAKKDLTVSEFTKLFMESADSFKRRKMETNSNEE</sequence>
<dbReference type="Proteomes" id="UP000179807">
    <property type="component" value="Unassembled WGS sequence"/>
</dbReference>
<evidence type="ECO:0000313" key="2">
    <source>
        <dbReference type="Proteomes" id="UP000179807"/>
    </source>
</evidence>
<protein>
    <submittedName>
        <fullName evidence="1">Uncharacterized protein</fullName>
    </submittedName>
</protein>